<dbReference type="AlphaFoldDB" id="A0A6M3IH26"/>
<organism evidence="1">
    <name type="scientific">viral metagenome</name>
    <dbReference type="NCBI Taxonomy" id="1070528"/>
    <lineage>
        <taxon>unclassified sequences</taxon>
        <taxon>metagenomes</taxon>
        <taxon>organismal metagenomes</taxon>
    </lineage>
</organism>
<gene>
    <name evidence="1" type="ORF">MM415B01807_0017</name>
</gene>
<protein>
    <submittedName>
        <fullName evidence="1">Uncharacterized protein</fullName>
    </submittedName>
</protein>
<accession>A0A6M3IH26</accession>
<dbReference type="EMBL" id="MT141235">
    <property type="protein sequence ID" value="QJA56719.1"/>
    <property type="molecule type" value="Genomic_DNA"/>
</dbReference>
<reference evidence="1" key="1">
    <citation type="submission" date="2020-03" db="EMBL/GenBank/DDBJ databases">
        <title>The deep terrestrial virosphere.</title>
        <authorList>
            <person name="Holmfeldt K."/>
            <person name="Nilsson E."/>
            <person name="Simone D."/>
            <person name="Lopez-Fernandez M."/>
            <person name="Wu X."/>
            <person name="de Brujin I."/>
            <person name="Lundin D."/>
            <person name="Andersson A."/>
            <person name="Bertilsson S."/>
            <person name="Dopson M."/>
        </authorList>
    </citation>
    <scope>NUCLEOTIDE SEQUENCE</scope>
    <source>
        <strain evidence="1">MM415B01807</strain>
    </source>
</reference>
<name>A0A6M3IH26_9ZZZZ</name>
<proteinExistence type="predicted"/>
<evidence type="ECO:0000313" key="1">
    <source>
        <dbReference type="EMBL" id="QJA56719.1"/>
    </source>
</evidence>
<sequence>MKKFETYKGKLITELSREELIEALQKVGALYLQTVEESIRSFNLFARLYKNEKEITR</sequence>